<dbReference type="Proteomes" id="UP000037953">
    <property type="component" value="Unassembled WGS sequence"/>
</dbReference>
<dbReference type="OrthoDB" id="9944527at2"/>
<dbReference type="RefSeq" id="WP_062701540.1">
    <property type="nucleotide sequence ID" value="NZ_LJOD01000012.1"/>
</dbReference>
<proteinExistence type="predicted"/>
<comment type="caution">
    <text evidence="1">The sequence shown here is derived from an EMBL/GenBank/DDBJ whole genome shotgun (WGS) entry which is preliminary data.</text>
</comment>
<evidence type="ECO:0000313" key="2">
    <source>
        <dbReference type="Proteomes" id="UP000037953"/>
    </source>
</evidence>
<dbReference type="EMBL" id="LJOD01000012">
    <property type="protein sequence ID" value="KPE50134.1"/>
    <property type="molecule type" value="Genomic_DNA"/>
</dbReference>
<reference evidence="2" key="2">
    <citation type="submission" date="2015-09" db="EMBL/GenBank/DDBJ databases">
        <title>Draft genome sequence of a multidrug-resistant Chryseobacterium indologenes isolate from Malaysia.</title>
        <authorList>
            <person name="Yu C.Y."/>
            <person name="Ang G.Y."/>
            <person name="Chan K.-G."/>
        </authorList>
    </citation>
    <scope>NUCLEOTIDE SEQUENCE [LARGE SCALE GENOMIC DNA]</scope>
    <source>
        <strain evidence="2">CI_885</strain>
    </source>
</reference>
<name>A0A0N0IV38_CHRID</name>
<evidence type="ECO:0000313" key="1">
    <source>
        <dbReference type="EMBL" id="KPE50134.1"/>
    </source>
</evidence>
<reference evidence="1 2" key="1">
    <citation type="journal article" date="2015" name="Genom Data">
        <title>Draft genome sequence of a multidrug-resistant Chryseobacterium indologenes isolate from Malaysia.</title>
        <authorList>
            <person name="Yu C.Y."/>
            <person name="Ang G.Y."/>
            <person name="Cheng H.J."/>
            <person name="Cheong Y.M."/>
            <person name="Yin W.F."/>
            <person name="Chan K.G."/>
        </authorList>
    </citation>
    <scope>NUCLEOTIDE SEQUENCE [LARGE SCALE GENOMIC DNA]</scope>
    <source>
        <strain evidence="1 2">CI_885</strain>
    </source>
</reference>
<dbReference type="PATRIC" id="fig|253.9.peg.1337"/>
<accession>A0A0N0IV38</accession>
<sequence length="80" mass="9701">MNKKELKEIWGEKLFNAFADHIDQEGWLMQNWGPILEDNYSDWDEDYNDTNEKSNLYSTMYLQDFEEKKTESGIFIRPKK</sequence>
<dbReference type="AlphaFoldDB" id="A0A0N0IV38"/>
<gene>
    <name evidence="1" type="ORF">AOB46_16990</name>
</gene>
<protein>
    <submittedName>
        <fullName evidence="1">Uncharacterized protein</fullName>
    </submittedName>
</protein>
<organism evidence="1 2">
    <name type="scientific">Chryseobacterium indologenes</name>
    <name type="common">Flavobacterium indologenes</name>
    <dbReference type="NCBI Taxonomy" id="253"/>
    <lineage>
        <taxon>Bacteria</taxon>
        <taxon>Pseudomonadati</taxon>
        <taxon>Bacteroidota</taxon>
        <taxon>Flavobacteriia</taxon>
        <taxon>Flavobacteriales</taxon>
        <taxon>Weeksellaceae</taxon>
        <taxon>Chryseobacterium group</taxon>
        <taxon>Chryseobacterium</taxon>
    </lineage>
</organism>